<dbReference type="GO" id="GO:0016020">
    <property type="term" value="C:membrane"/>
    <property type="evidence" value="ECO:0007669"/>
    <property type="project" value="UniProtKB-SubCell"/>
</dbReference>
<dbReference type="EMBL" id="LR134473">
    <property type="protein sequence ID" value="VEI03829.1"/>
    <property type="molecule type" value="Genomic_DNA"/>
</dbReference>
<dbReference type="PANTHER" id="PTHR31272">
    <property type="entry name" value="CYTOCHROME C-TYPE BIOGENESIS PROTEIN HI_1454-RELATED"/>
    <property type="match status" value="1"/>
</dbReference>
<feature type="domain" description="Cytochrome C biogenesis protein transmembrane" evidence="7">
    <location>
        <begin position="30"/>
        <end position="247"/>
    </location>
</feature>
<feature type="transmembrane region" description="Helical" evidence="6">
    <location>
        <begin position="30"/>
        <end position="51"/>
    </location>
</feature>
<dbReference type="Pfam" id="PF02683">
    <property type="entry name" value="DsbD_TM"/>
    <property type="match status" value="1"/>
</dbReference>
<comment type="similarity">
    <text evidence="2">Belongs to the DsbD family.</text>
</comment>
<dbReference type="InterPro" id="IPR051790">
    <property type="entry name" value="Cytochrome_c-biogenesis_DsbD"/>
</dbReference>
<protein>
    <submittedName>
        <fullName evidence="8">Thiol:disulfide interchange protein</fullName>
    </submittedName>
</protein>
<evidence type="ECO:0000256" key="4">
    <source>
        <dbReference type="ARBA" id="ARBA00022989"/>
    </source>
</evidence>
<keyword evidence="5 6" id="KW-0472">Membrane</keyword>
<keyword evidence="9" id="KW-1185">Reference proteome</keyword>
<keyword evidence="3 6" id="KW-0812">Transmembrane</keyword>
<evidence type="ECO:0000256" key="1">
    <source>
        <dbReference type="ARBA" id="ARBA00004141"/>
    </source>
</evidence>
<organism evidence="8 9">
    <name type="scientific">Acidipropionibacterium jensenii</name>
    <dbReference type="NCBI Taxonomy" id="1749"/>
    <lineage>
        <taxon>Bacteria</taxon>
        <taxon>Bacillati</taxon>
        <taxon>Actinomycetota</taxon>
        <taxon>Actinomycetes</taxon>
        <taxon>Propionibacteriales</taxon>
        <taxon>Propionibacteriaceae</taxon>
        <taxon>Acidipropionibacterium</taxon>
    </lineage>
</organism>
<feature type="transmembrane region" description="Helical" evidence="6">
    <location>
        <begin position="120"/>
        <end position="140"/>
    </location>
</feature>
<dbReference type="PANTHER" id="PTHR31272:SF4">
    <property type="entry name" value="CYTOCHROME C-TYPE BIOGENESIS PROTEIN HI_1454-RELATED"/>
    <property type="match status" value="1"/>
</dbReference>
<dbReference type="Proteomes" id="UP000277858">
    <property type="component" value="Chromosome"/>
</dbReference>
<dbReference type="STRING" id="1122997.GCA_000425285_00279"/>
<reference evidence="8 9" key="1">
    <citation type="submission" date="2018-12" db="EMBL/GenBank/DDBJ databases">
        <authorList>
            <consortium name="Pathogen Informatics"/>
        </authorList>
    </citation>
    <scope>NUCLEOTIDE SEQUENCE [LARGE SCALE GENOMIC DNA]</scope>
    <source>
        <strain evidence="8 9">NCTC13652</strain>
    </source>
</reference>
<evidence type="ECO:0000259" key="7">
    <source>
        <dbReference type="Pfam" id="PF02683"/>
    </source>
</evidence>
<proteinExistence type="inferred from homology"/>
<keyword evidence="4 6" id="KW-1133">Transmembrane helix</keyword>
<feature type="transmembrane region" description="Helical" evidence="6">
    <location>
        <begin position="237"/>
        <end position="258"/>
    </location>
</feature>
<evidence type="ECO:0000256" key="5">
    <source>
        <dbReference type="ARBA" id="ARBA00023136"/>
    </source>
</evidence>
<evidence type="ECO:0000313" key="8">
    <source>
        <dbReference type="EMBL" id="VEI03829.1"/>
    </source>
</evidence>
<evidence type="ECO:0000256" key="3">
    <source>
        <dbReference type="ARBA" id="ARBA00022692"/>
    </source>
</evidence>
<comment type="subcellular location">
    <subcellularLocation>
        <location evidence="1">Membrane</location>
        <topology evidence="1">Multi-pass membrane protein</topology>
    </subcellularLocation>
</comment>
<feature type="transmembrane region" description="Helical" evidence="6">
    <location>
        <begin position="87"/>
        <end position="108"/>
    </location>
</feature>
<gene>
    <name evidence="8" type="primary">dipZ</name>
    <name evidence="8" type="ORF">NCTC13652_02043</name>
</gene>
<dbReference type="AlphaFoldDB" id="A0A448P0U3"/>
<dbReference type="InterPro" id="IPR003834">
    <property type="entry name" value="Cyt_c_assmbl_TM_dom"/>
</dbReference>
<sequence>MTELLTTPTPVPLEIGAWAASALRGSMLGAVPVALLAGLVSFFSPCVLPLVPGYLSYAAGQSAVELSEPSGSGGQPARRLRTFAGSVLFVLGFTIVFVATGSVIGGLGRSLIAHQRTLEIVIGALTILLGAMFAGLVPLGRRELRLHRLPRAGLAAAPALGVVFGLGWTPCIGPALTVVYGLSLQEGSALRGAALASCYALGLGIPFIAAGAALGWLGRTVGWVRRHQLGVQRAGGVLMMAVGVALVTGWWAALMAILRNWAARFGAVI</sequence>
<evidence type="ECO:0000313" key="9">
    <source>
        <dbReference type="Proteomes" id="UP000277858"/>
    </source>
</evidence>
<accession>A0A448P0U3</accession>
<feature type="transmembrane region" description="Helical" evidence="6">
    <location>
        <begin position="194"/>
        <end position="217"/>
    </location>
</feature>
<name>A0A448P0U3_9ACTN</name>
<feature type="transmembrane region" description="Helical" evidence="6">
    <location>
        <begin position="152"/>
        <end position="182"/>
    </location>
</feature>
<evidence type="ECO:0000256" key="6">
    <source>
        <dbReference type="SAM" id="Phobius"/>
    </source>
</evidence>
<dbReference type="GO" id="GO:0017004">
    <property type="term" value="P:cytochrome complex assembly"/>
    <property type="evidence" value="ECO:0007669"/>
    <property type="project" value="InterPro"/>
</dbReference>
<evidence type="ECO:0000256" key="2">
    <source>
        <dbReference type="ARBA" id="ARBA00006143"/>
    </source>
</evidence>